<evidence type="ECO:0000313" key="3">
    <source>
        <dbReference type="Proteomes" id="UP000276133"/>
    </source>
</evidence>
<dbReference type="OrthoDB" id="10047893at2759"/>
<dbReference type="EMBL" id="REGN01000042">
    <property type="protein sequence ID" value="RNA44983.1"/>
    <property type="molecule type" value="Genomic_DNA"/>
</dbReference>
<dbReference type="Pfam" id="PF04218">
    <property type="entry name" value="CENP-B_N"/>
    <property type="match status" value="1"/>
</dbReference>
<evidence type="ECO:0000313" key="2">
    <source>
        <dbReference type="EMBL" id="RNA44983.1"/>
    </source>
</evidence>
<comment type="caution">
    <text evidence="2">The sequence shown here is derived from an EMBL/GenBank/DDBJ whole genome shotgun (WGS) entry which is preliminary data.</text>
</comment>
<dbReference type="GO" id="GO:0003677">
    <property type="term" value="F:DNA binding"/>
    <property type="evidence" value="ECO:0007669"/>
    <property type="project" value="InterPro"/>
</dbReference>
<protein>
    <recommendedName>
        <fullName evidence="1">HTH psq-type domain-containing protein</fullName>
    </recommendedName>
</protein>
<dbReference type="SUPFAM" id="SSF46689">
    <property type="entry name" value="Homeodomain-like"/>
    <property type="match status" value="1"/>
</dbReference>
<reference evidence="2 3" key="1">
    <citation type="journal article" date="2018" name="Sci. Rep.">
        <title>Genomic signatures of local adaptation to the degree of environmental predictability in rotifers.</title>
        <authorList>
            <person name="Franch-Gras L."/>
            <person name="Hahn C."/>
            <person name="Garcia-Roger E.M."/>
            <person name="Carmona M.J."/>
            <person name="Serra M."/>
            <person name="Gomez A."/>
        </authorList>
    </citation>
    <scope>NUCLEOTIDE SEQUENCE [LARGE SCALE GENOMIC DNA]</scope>
    <source>
        <strain evidence="2">HYR1</strain>
    </source>
</reference>
<feature type="domain" description="HTH psq-type" evidence="1">
    <location>
        <begin position="6"/>
        <end position="51"/>
    </location>
</feature>
<dbReference type="Gene3D" id="1.10.10.60">
    <property type="entry name" value="Homeodomain-like"/>
    <property type="match status" value="1"/>
</dbReference>
<proteinExistence type="predicted"/>
<keyword evidence="3" id="KW-1185">Reference proteome</keyword>
<dbReference type="Proteomes" id="UP000276133">
    <property type="component" value="Unassembled WGS sequence"/>
</dbReference>
<sequence length="62" mass="7277">MSTQIKRKPLLLEEKLEISNDFNKNNLTVTELVKKYNRPQSTVSTILKADNQEKIKNLYEII</sequence>
<organism evidence="2 3">
    <name type="scientific">Brachionus plicatilis</name>
    <name type="common">Marine rotifer</name>
    <name type="synonym">Brachionus muelleri</name>
    <dbReference type="NCBI Taxonomy" id="10195"/>
    <lineage>
        <taxon>Eukaryota</taxon>
        <taxon>Metazoa</taxon>
        <taxon>Spiralia</taxon>
        <taxon>Gnathifera</taxon>
        <taxon>Rotifera</taxon>
        <taxon>Eurotatoria</taxon>
        <taxon>Monogononta</taxon>
        <taxon>Pseudotrocha</taxon>
        <taxon>Ploima</taxon>
        <taxon>Brachionidae</taxon>
        <taxon>Brachionus</taxon>
    </lineage>
</organism>
<dbReference type="InterPro" id="IPR007889">
    <property type="entry name" value="HTH_Psq"/>
</dbReference>
<dbReference type="AlphaFoldDB" id="A0A3M7TA43"/>
<gene>
    <name evidence="2" type="ORF">BpHYR1_007567</name>
</gene>
<accession>A0A3M7TA43</accession>
<name>A0A3M7TA43_BRAPC</name>
<dbReference type="InterPro" id="IPR009057">
    <property type="entry name" value="Homeodomain-like_sf"/>
</dbReference>
<evidence type="ECO:0000259" key="1">
    <source>
        <dbReference type="Pfam" id="PF04218"/>
    </source>
</evidence>